<evidence type="ECO:0000256" key="6">
    <source>
        <dbReference type="ARBA" id="ARBA00022527"/>
    </source>
</evidence>
<keyword evidence="15" id="KW-0325">Glycoprotein</keyword>
<keyword evidence="6" id="KW-0808">Transferase</keyword>
<dbReference type="InterPro" id="IPR013320">
    <property type="entry name" value="ConA-like_dom_sf"/>
</dbReference>
<dbReference type="PROSITE" id="PS00307">
    <property type="entry name" value="LECTIN_LEGUME_BETA"/>
    <property type="match status" value="1"/>
</dbReference>
<dbReference type="SMART" id="SM00220">
    <property type="entry name" value="S_TKc"/>
    <property type="match status" value="1"/>
</dbReference>
<sequence length="429" mass="47871">MTSFVPSANDVVYEGDAHPSLGNIELNTVDRLCRVGRAVYSEPIRIWDSSTMTLADFTSQFSFTINTRNVSVYGNGFAFFLAPVGYQIPPNSAGGYLGLLNSSTMADSFPTQVVSVEFDSYVNADWDPKTEHVGINNNSMRSAVFAKWDAGSNSGKVAIVWITYNATTKNLSVFWTYDEHPVFIANSSLSYVIYLMEALHSGFKLDFRQVQCGQPCCCLGYLHVGSSSCGQRRALHVGHRGTGCGAAVELLTGMVLQLEHMKWARILMGEVYQKALNYLHEDAEQCVIHRDIKSDNVLLDIDFTTKLGDFGVSKLVERGQRTETTRIIGTYGYLAPEYEREGKARKETDMYSFGIVALDICCGRKPNQGAHWFGWCGSYTLLAVSLMLPMRGKGLMLEKSSKFFGRNLHCQNFHEICFHLLYLHCKSTP</sequence>
<gene>
    <name evidence="17" type="ORF">V6N12_050456</name>
</gene>
<keyword evidence="12" id="KW-1133">Transmembrane helix</keyword>
<evidence type="ECO:0000256" key="12">
    <source>
        <dbReference type="ARBA" id="ARBA00022989"/>
    </source>
</evidence>
<evidence type="ECO:0000256" key="15">
    <source>
        <dbReference type="ARBA" id="ARBA00023180"/>
    </source>
</evidence>
<dbReference type="PANTHER" id="PTHR27007">
    <property type="match status" value="1"/>
</dbReference>
<reference evidence="17 18" key="1">
    <citation type="journal article" date="2024" name="G3 (Bethesda)">
        <title>Genome assembly of Hibiscus sabdariffa L. provides insights into metabolisms of medicinal natural products.</title>
        <authorList>
            <person name="Kim T."/>
        </authorList>
    </citation>
    <scope>NUCLEOTIDE SEQUENCE [LARGE SCALE GENOMIC DNA]</scope>
    <source>
        <strain evidence="17">TK-2024</strain>
        <tissue evidence="17">Old leaves</tissue>
    </source>
</reference>
<evidence type="ECO:0000256" key="13">
    <source>
        <dbReference type="ARBA" id="ARBA00023136"/>
    </source>
</evidence>
<dbReference type="Pfam" id="PF00139">
    <property type="entry name" value="Lectin_legB"/>
    <property type="match status" value="1"/>
</dbReference>
<evidence type="ECO:0000313" key="18">
    <source>
        <dbReference type="Proteomes" id="UP001472677"/>
    </source>
</evidence>
<evidence type="ECO:0000313" key="17">
    <source>
        <dbReference type="EMBL" id="KAK8600603.1"/>
    </source>
</evidence>
<evidence type="ECO:0000256" key="8">
    <source>
        <dbReference type="ARBA" id="ARBA00022729"/>
    </source>
</evidence>
<evidence type="ECO:0000256" key="9">
    <source>
        <dbReference type="ARBA" id="ARBA00022734"/>
    </source>
</evidence>
<keyword evidence="13" id="KW-0472">Membrane</keyword>
<dbReference type="InterPro" id="IPR000719">
    <property type="entry name" value="Prot_kinase_dom"/>
</dbReference>
<dbReference type="PROSITE" id="PS00108">
    <property type="entry name" value="PROTEIN_KINASE_ST"/>
    <property type="match status" value="1"/>
</dbReference>
<dbReference type="InterPro" id="IPR050528">
    <property type="entry name" value="L-type_Lectin-RKs"/>
</dbReference>
<evidence type="ECO:0000256" key="2">
    <source>
        <dbReference type="ARBA" id="ARBA00008536"/>
    </source>
</evidence>
<comment type="similarity">
    <text evidence="3">In the C-terminal section; belongs to the protein kinase superfamily. Ser/Thr protein kinase family.</text>
</comment>
<evidence type="ECO:0000256" key="1">
    <source>
        <dbReference type="ARBA" id="ARBA00004251"/>
    </source>
</evidence>
<keyword evidence="6" id="KW-0723">Serine/threonine-protein kinase</keyword>
<dbReference type="Proteomes" id="UP001472677">
    <property type="component" value="Unassembled WGS sequence"/>
</dbReference>
<comment type="caution">
    <text evidence="17">The sequence shown here is derived from an EMBL/GenBank/DDBJ whole genome shotgun (WGS) entry which is preliminary data.</text>
</comment>
<comment type="similarity">
    <text evidence="2">In the N-terminal section; belongs to the leguminous lectin family.</text>
</comment>
<dbReference type="Gene3D" id="1.10.510.10">
    <property type="entry name" value="Transferase(Phosphotransferase) domain 1"/>
    <property type="match status" value="1"/>
</dbReference>
<accession>A0ABR2GCL2</accession>
<dbReference type="Gene3D" id="2.60.120.200">
    <property type="match status" value="1"/>
</dbReference>
<dbReference type="PROSITE" id="PS50011">
    <property type="entry name" value="PROTEIN_KINASE_DOM"/>
    <property type="match status" value="1"/>
</dbReference>
<name>A0ABR2GCL2_9ROSI</name>
<dbReference type="InterPro" id="IPR001220">
    <property type="entry name" value="Legume_lectin_dom"/>
</dbReference>
<protein>
    <recommendedName>
        <fullName evidence="4">non-specific serine/threonine protein kinase</fullName>
        <ecNumber evidence="4">2.7.11.1</ecNumber>
    </recommendedName>
</protein>
<dbReference type="EC" id="2.7.11.1" evidence="4"/>
<proteinExistence type="inferred from homology"/>
<keyword evidence="9" id="KW-0430">Lectin</keyword>
<dbReference type="EMBL" id="JBBPBM010000001">
    <property type="protein sequence ID" value="KAK8600603.1"/>
    <property type="molecule type" value="Genomic_DNA"/>
</dbReference>
<keyword evidence="11" id="KW-0067">ATP-binding</keyword>
<evidence type="ECO:0000259" key="16">
    <source>
        <dbReference type="PROSITE" id="PS50011"/>
    </source>
</evidence>
<evidence type="ECO:0000256" key="14">
    <source>
        <dbReference type="ARBA" id="ARBA00023170"/>
    </source>
</evidence>
<dbReference type="SUPFAM" id="SSF56112">
    <property type="entry name" value="Protein kinase-like (PK-like)"/>
    <property type="match status" value="1"/>
</dbReference>
<keyword evidence="18" id="KW-1185">Reference proteome</keyword>
<dbReference type="InterPro" id="IPR011009">
    <property type="entry name" value="Kinase-like_dom_sf"/>
</dbReference>
<keyword evidence="6" id="KW-0418">Kinase</keyword>
<keyword evidence="8" id="KW-0732">Signal</keyword>
<evidence type="ECO:0000256" key="4">
    <source>
        <dbReference type="ARBA" id="ARBA00012513"/>
    </source>
</evidence>
<feature type="domain" description="Protein kinase" evidence="16">
    <location>
        <begin position="86"/>
        <end position="429"/>
    </location>
</feature>
<dbReference type="InterPro" id="IPR008271">
    <property type="entry name" value="Ser/Thr_kinase_AS"/>
</dbReference>
<dbReference type="SUPFAM" id="SSF49899">
    <property type="entry name" value="Concanavalin A-like lectins/glucanases"/>
    <property type="match status" value="1"/>
</dbReference>
<dbReference type="Pfam" id="PF00069">
    <property type="entry name" value="Pkinase"/>
    <property type="match status" value="1"/>
</dbReference>
<evidence type="ECO:0000256" key="11">
    <source>
        <dbReference type="ARBA" id="ARBA00022840"/>
    </source>
</evidence>
<evidence type="ECO:0000256" key="5">
    <source>
        <dbReference type="ARBA" id="ARBA00022475"/>
    </source>
</evidence>
<keyword evidence="7" id="KW-0812">Transmembrane</keyword>
<organism evidence="17 18">
    <name type="scientific">Hibiscus sabdariffa</name>
    <name type="common">roselle</name>
    <dbReference type="NCBI Taxonomy" id="183260"/>
    <lineage>
        <taxon>Eukaryota</taxon>
        <taxon>Viridiplantae</taxon>
        <taxon>Streptophyta</taxon>
        <taxon>Embryophyta</taxon>
        <taxon>Tracheophyta</taxon>
        <taxon>Spermatophyta</taxon>
        <taxon>Magnoliopsida</taxon>
        <taxon>eudicotyledons</taxon>
        <taxon>Gunneridae</taxon>
        <taxon>Pentapetalae</taxon>
        <taxon>rosids</taxon>
        <taxon>malvids</taxon>
        <taxon>Malvales</taxon>
        <taxon>Malvaceae</taxon>
        <taxon>Malvoideae</taxon>
        <taxon>Hibiscus</taxon>
    </lineage>
</organism>
<dbReference type="InterPro" id="IPR019825">
    <property type="entry name" value="Lectin_legB_Mn/Ca_BS"/>
</dbReference>
<keyword evidence="14" id="KW-0675">Receptor</keyword>
<evidence type="ECO:0000256" key="10">
    <source>
        <dbReference type="ARBA" id="ARBA00022741"/>
    </source>
</evidence>
<keyword evidence="5" id="KW-1003">Cell membrane</keyword>
<dbReference type="CDD" id="cd06899">
    <property type="entry name" value="lectin_legume_LecRK_Arcelin_ConA"/>
    <property type="match status" value="1"/>
</dbReference>
<evidence type="ECO:0000256" key="3">
    <source>
        <dbReference type="ARBA" id="ARBA00010217"/>
    </source>
</evidence>
<evidence type="ECO:0000256" key="7">
    <source>
        <dbReference type="ARBA" id="ARBA00022692"/>
    </source>
</evidence>
<comment type="subcellular location">
    <subcellularLocation>
        <location evidence="1">Cell membrane</location>
        <topology evidence="1">Single-pass type I membrane protein</topology>
    </subcellularLocation>
</comment>
<keyword evidence="10" id="KW-0547">Nucleotide-binding</keyword>